<evidence type="ECO:0000256" key="6">
    <source>
        <dbReference type="RuleBase" id="RU003707"/>
    </source>
</evidence>
<evidence type="ECO:0000256" key="4">
    <source>
        <dbReference type="ARBA" id="ARBA00023098"/>
    </source>
</evidence>
<dbReference type="CDD" id="cd06558">
    <property type="entry name" value="crotonase-like"/>
    <property type="match status" value="1"/>
</dbReference>
<name>I0KEF2_9BACT</name>
<dbReference type="PANTHER" id="PTHR43149">
    <property type="entry name" value="ENOYL-COA HYDRATASE"/>
    <property type="match status" value="1"/>
</dbReference>
<dbReference type="HOGENOM" id="CLU_009834_7_0_10"/>
<dbReference type="AlphaFoldDB" id="I0KEF2"/>
<dbReference type="KEGG" id="fae:FAES_4506"/>
<dbReference type="PANTHER" id="PTHR43149:SF1">
    <property type="entry name" value="DELTA(3,5)-DELTA(2,4)-DIENOYL-COA ISOMERASE, MITOCHONDRIAL"/>
    <property type="match status" value="1"/>
</dbReference>
<evidence type="ECO:0000256" key="1">
    <source>
        <dbReference type="ARBA" id="ARBA00005005"/>
    </source>
</evidence>
<dbReference type="Pfam" id="PF00378">
    <property type="entry name" value="ECH_1"/>
    <property type="match status" value="1"/>
</dbReference>
<dbReference type="InterPro" id="IPR014748">
    <property type="entry name" value="Enoyl-CoA_hydra_C"/>
</dbReference>
<keyword evidence="4" id="KW-0443">Lipid metabolism</keyword>
<dbReference type="PATRIC" id="fig|1166018.3.peg.1471"/>
<dbReference type="Gene3D" id="3.90.226.10">
    <property type="entry name" value="2-enoyl-CoA Hydratase, Chain A, domain 1"/>
    <property type="match status" value="1"/>
</dbReference>
<reference evidence="7 8" key="1">
    <citation type="journal article" date="2012" name="J. Bacteriol.">
        <title>Genome Sequence of Fibrella aestuarina BUZ 2T, a Filamentous Marine Bacterium.</title>
        <authorList>
            <person name="Filippini M."/>
            <person name="Qi W."/>
            <person name="Blom J."/>
            <person name="Goesmann A."/>
            <person name="Smits T.H."/>
            <person name="Bagheri H.C."/>
        </authorList>
    </citation>
    <scope>NUCLEOTIDE SEQUENCE [LARGE SCALE GENOMIC DNA]</scope>
    <source>
        <strain evidence="8">BUZ 2T</strain>
    </source>
</reference>
<dbReference type="NCBIfam" id="NF004794">
    <property type="entry name" value="PRK06142.1"/>
    <property type="match status" value="1"/>
</dbReference>
<evidence type="ECO:0000313" key="8">
    <source>
        <dbReference type="Proteomes" id="UP000011058"/>
    </source>
</evidence>
<evidence type="ECO:0000256" key="3">
    <source>
        <dbReference type="ARBA" id="ARBA00022832"/>
    </source>
</evidence>
<dbReference type="PROSITE" id="PS00166">
    <property type="entry name" value="ENOYL_COA_HYDRATASE"/>
    <property type="match status" value="1"/>
</dbReference>
<dbReference type="Proteomes" id="UP000011058">
    <property type="component" value="Chromosome"/>
</dbReference>
<dbReference type="GO" id="GO:0016853">
    <property type="term" value="F:isomerase activity"/>
    <property type="evidence" value="ECO:0007669"/>
    <property type="project" value="UniProtKB-KW"/>
</dbReference>
<dbReference type="EMBL" id="HE796683">
    <property type="protein sequence ID" value="CCH02505.1"/>
    <property type="molecule type" value="Genomic_DNA"/>
</dbReference>
<sequence>MSCPKKYAQHDRTTRYFTDQQRIINRVSVEEKYESLALEQAEGVLTLTLLGPGKGNAMGPAFWDELPRAIEAISAMDEVRVVVIRGSGDHFSYGLDLNQMMPRMAAMIGDPQQTDRRQELVTMIRQMQSGFQKIHESPKPFIAAVHGWCIGGGLNLISAADIRLCSADAKFSLREAKLAITPDIGGLQWLPRIVGEGVTREMAFTAGDYDAAFALRTGLVNHVFDSPEQLFHEAMAMAQTIAENAASAVQGAKNVLNYGMGKGIEEGLQYVADLNSSQLQLPDFSEAMQATAERRKAAFNKKISRGY</sequence>
<comment type="pathway">
    <text evidence="1">Lipid metabolism; fatty acid beta-oxidation.</text>
</comment>
<evidence type="ECO:0000256" key="2">
    <source>
        <dbReference type="ARBA" id="ARBA00005254"/>
    </source>
</evidence>
<gene>
    <name evidence="7" type="ORF">FAES_4506</name>
</gene>
<dbReference type="GO" id="GO:0006635">
    <property type="term" value="P:fatty acid beta-oxidation"/>
    <property type="evidence" value="ECO:0007669"/>
    <property type="project" value="UniProtKB-UniPathway"/>
</dbReference>
<keyword evidence="5 7" id="KW-0413">Isomerase</keyword>
<dbReference type="SUPFAM" id="SSF52096">
    <property type="entry name" value="ClpP/crotonase"/>
    <property type="match status" value="1"/>
</dbReference>
<proteinExistence type="inferred from homology"/>
<dbReference type="eggNOG" id="COG1024">
    <property type="taxonomic scope" value="Bacteria"/>
</dbReference>
<dbReference type="InterPro" id="IPR001753">
    <property type="entry name" value="Enoyl-CoA_hydra/iso"/>
</dbReference>
<keyword evidence="3" id="KW-0276">Fatty acid metabolism</keyword>
<keyword evidence="8" id="KW-1185">Reference proteome</keyword>
<dbReference type="Gene3D" id="1.10.12.10">
    <property type="entry name" value="Lyase 2-enoyl-coa Hydratase, Chain A, domain 2"/>
    <property type="match status" value="1"/>
</dbReference>
<evidence type="ECO:0000256" key="5">
    <source>
        <dbReference type="ARBA" id="ARBA00023235"/>
    </source>
</evidence>
<dbReference type="InterPro" id="IPR018376">
    <property type="entry name" value="Enoyl-CoA_hyd/isom_CS"/>
</dbReference>
<dbReference type="UniPathway" id="UPA00659"/>
<dbReference type="InterPro" id="IPR045002">
    <property type="entry name" value="Ech1-like"/>
</dbReference>
<organism evidence="7 8">
    <name type="scientific">Fibrella aestuarina BUZ 2</name>
    <dbReference type="NCBI Taxonomy" id="1166018"/>
    <lineage>
        <taxon>Bacteria</taxon>
        <taxon>Pseudomonadati</taxon>
        <taxon>Bacteroidota</taxon>
        <taxon>Cytophagia</taxon>
        <taxon>Cytophagales</taxon>
        <taxon>Spirosomataceae</taxon>
        <taxon>Fibrella</taxon>
    </lineage>
</organism>
<dbReference type="STRING" id="1166018.FAES_4506"/>
<evidence type="ECO:0000313" key="7">
    <source>
        <dbReference type="EMBL" id="CCH02505.1"/>
    </source>
</evidence>
<accession>I0KEF2</accession>
<dbReference type="InterPro" id="IPR029045">
    <property type="entry name" value="ClpP/crotonase-like_dom_sf"/>
</dbReference>
<comment type="similarity">
    <text evidence="2 6">Belongs to the enoyl-CoA hydratase/isomerase family.</text>
</comment>
<protein>
    <submittedName>
        <fullName evidence="7">Enoyl-CoA hydratase/isomerase</fullName>
    </submittedName>
</protein>